<feature type="region of interest" description="Disordered" evidence="5">
    <location>
        <begin position="495"/>
        <end position="571"/>
    </location>
</feature>
<dbReference type="PROSITE" id="PS50238">
    <property type="entry name" value="RHOGAP"/>
    <property type="match status" value="1"/>
</dbReference>
<dbReference type="InterPro" id="IPR037858">
    <property type="entry name" value="RhoGAP_ARAP"/>
</dbReference>
<sequence length="1676" mass="186319">MEQARPVPAPRRLGPELRPNNYENIDITPIGNSSSNNNNNNSNNINNNSFKKFNINAENLQNNCAEKSTASNQNKIVPNIAPNRTYEGTVDTSAQPIYGPDANENVPGGMGSEPIYAIPRPAPRQRARPEPQQAQPEKPPELVPPKPNHQQLGTESKVLRAAPQVPPKASNSESERRRPERCSISSEFSTTSTTFDNGHNDESLVDQSDQSRYASNASLNQSEGSQSGKFKSPSPGYVDYTTMQSEGAVEVEVGIKIEDEGEGTESSLTASDQSEEQFSEQSVIHEQDEQNDKNLLRSLGSTSKLLGEAIGERVAFKAKGAKKRLDKNLKSSTEAISNLSADASTRLQRVSKRLGNNFSLGRRDKGAGADCEASTSTTMGAATEFERPQTMPNKDVFNTIHFSSPLHRNAAGGGRSDLSTARAGPSVASSTPQLSSPVAEDDGSYEVPRSFKLEPKLPPSYDEALRASPVPPPVAGGSPHARNLALEATQVVQRRNQLKQQPQPAGNISDSNSEGAIRSSGDSLDLPSPPMPTFPPPTLPPLDVRQPPARQKRRKNYEDIQLRRNEVQSKSASSLEARSLYANVDSAELHALNLAAVAAERDGSFLLHTNIAAEEARIPKPERSNSWEFCCDENVDDEDESSSSPEPLYANHEATYGKVFEMATVGSNVLAPQSELTCISEEHSDGVGDLDSSEGAVGGYLALPPPPLEVIKEFDPLTSKSSTLARSKKSNELLLLEHLLEEETYGTLKREHDDISMCTSEEDSRVVEPRVKGKSNPAATQVPQATTVEDRGSKLQIVHQNAHLLSESMENMLDDEARVKPYLSRLDENTTASGAQRQVDLAPASRNRTNWFVGGNNNPSAKLNIEGDSPPTYLEAIGGDGNTSESKQVPPTATATTTTTTTTIPSVLKQTMNVFNNVKIRVSAMQRKASFKAAQRQSDVKVALQMVPRPRLSPLLVRYEGPLIRFPSGVVEDILKEMQNRKAILRDRQFQTYLDQEMKTPKECIPLDTITTLQCVSNNRVTDNSTHFYCFELTTSTPKNGNGNGSNASGSGGNGAQTMSSNPNLVMTSNSSGNCKQQRVAHLYGVGKESERGVWMQKILESLTNSLPVKYTCHYYRAGWCYLKTSITSEWSGTWLVLRKTQRRLIFVSEATGNVEKMDLRKARCIVLKESDESTVNLHVESGPMLMIDCPPYAVYMIMSSARETKIWRHIIREVAHNNGFSLADQQLTRFDVPVIVDKCINFVYIHGSMSEGIYRKSGSENSMHKLMTAFRADAFNVEITRNEYNEHDVANVLKRFMRDLPERLLGKLTESFVFVTELSAPAEKIPVYRELLARLSTIEHETLRRIVGHLVFISSQQTKNKMSVQNLTMIWGPTLLAKKSDELIYSQNEADVLSDLILLYKNLFPVSVDEMRKEQAMLSCLQKYYAAAETLKDSVKKSGDIKIWISLNPNPDNTTEEKTQVNATISPTKTAYELCREYASKMRLATHQLTLYEVILNDSLERPLHHDVRVFDVILNWSYWPEDDRKHNYLVIRPIDMLREVQRAVKNLATVTPGKELRFADSRTKTFKNLQCELRDGKIVVSKKDKNDKTTIVREVFLQSSTAYLGCERKRDFPWSWAITFVERTQAQIMRSRDAPFIGHVLAGSEWVDRTIWYSSIWYCLYGDNILPPAEIIIK</sequence>
<dbReference type="CDD" id="cd04385">
    <property type="entry name" value="RhoGAP_ARAP"/>
    <property type="match status" value="1"/>
</dbReference>
<feature type="compositionally biased region" description="Polar residues" evidence="5">
    <location>
        <begin position="427"/>
        <end position="436"/>
    </location>
</feature>
<feature type="compositionally biased region" description="Polar residues" evidence="5">
    <location>
        <begin position="882"/>
        <end position="891"/>
    </location>
</feature>
<dbReference type="GO" id="GO:0005737">
    <property type="term" value="C:cytoplasm"/>
    <property type="evidence" value="ECO:0007669"/>
    <property type="project" value="UniProtKB-SubCell"/>
</dbReference>
<dbReference type="InterPro" id="IPR011993">
    <property type="entry name" value="PH-like_dom_sf"/>
</dbReference>
<feature type="region of interest" description="Disordered" evidence="5">
    <location>
        <begin position="1040"/>
        <end position="1063"/>
    </location>
</feature>
<feature type="compositionally biased region" description="Pro residues" evidence="5">
    <location>
        <begin position="527"/>
        <end position="540"/>
    </location>
</feature>
<dbReference type="InterPro" id="IPR052227">
    <property type="entry name" value="Arf-Rho-GAP_ANK-PH_domain"/>
</dbReference>
<evidence type="ECO:0000256" key="3">
    <source>
        <dbReference type="ARBA" id="ARBA00022490"/>
    </source>
</evidence>
<feature type="region of interest" description="Disordered" evidence="5">
    <location>
        <begin position="75"/>
        <end position="292"/>
    </location>
</feature>
<feature type="compositionally biased region" description="Basic and acidic residues" evidence="5">
    <location>
        <begin position="283"/>
        <end position="292"/>
    </location>
</feature>
<gene>
    <name evidence="8" type="primary">LOC115627127</name>
</gene>
<feature type="compositionally biased region" description="Basic and acidic residues" evidence="5">
    <location>
        <begin position="762"/>
        <end position="771"/>
    </location>
</feature>
<keyword evidence="4" id="KW-0677">Repeat</keyword>
<evidence type="ECO:0000259" key="6">
    <source>
        <dbReference type="PROSITE" id="PS50238"/>
    </source>
</evidence>
<dbReference type="GO" id="GO:0007165">
    <property type="term" value="P:signal transduction"/>
    <property type="evidence" value="ECO:0007669"/>
    <property type="project" value="InterPro"/>
</dbReference>
<keyword evidence="3" id="KW-0963">Cytoplasm</keyword>
<dbReference type="PANTHER" id="PTHR45899">
    <property type="entry name" value="RHO GTPASE ACTIVATING PROTEIN AT 15B, ISOFORM C"/>
    <property type="match status" value="1"/>
</dbReference>
<evidence type="ECO:0000313" key="8">
    <source>
        <dbReference type="RefSeq" id="XP_030378558.1"/>
    </source>
</evidence>
<organism evidence="7 8">
    <name type="scientific">Drosophila lebanonensis</name>
    <name type="common">Fruit fly</name>
    <name type="synonym">Scaptodrosophila lebanonensis</name>
    <dbReference type="NCBI Taxonomy" id="7225"/>
    <lineage>
        <taxon>Eukaryota</taxon>
        <taxon>Metazoa</taxon>
        <taxon>Ecdysozoa</taxon>
        <taxon>Arthropoda</taxon>
        <taxon>Hexapoda</taxon>
        <taxon>Insecta</taxon>
        <taxon>Pterygota</taxon>
        <taxon>Neoptera</taxon>
        <taxon>Endopterygota</taxon>
        <taxon>Diptera</taxon>
        <taxon>Brachycera</taxon>
        <taxon>Muscomorpha</taxon>
        <taxon>Ephydroidea</taxon>
        <taxon>Drosophilidae</taxon>
        <taxon>Scaptodrosophila</taxon>
    </lineage>
</organism>
<feature type="region of interest" description="Disordered" evidence="5">
    <location>
        <begin position="759"/>
        <end position="781"/>
    </location>
</feature>
<evidence type="ECO:0000313" key="7">
    <source>
        <dbReference type="Proteomes" id="UP000504634"/>
    </source>
</evidence>
<dbReference type="SMART" id="SM00324">
    <property type="entry name" value="RhoGAP"/>
    <property type="match status" value="1"/>
</dbReference>
<feature type="region of interest" description="Disordered" evidence="5">
    <location>
        <begin position="1"/>
        <end position="47"/>
    </location>
</feature>
<dbReference type="Proteomes" id="UP000504634">
    <property type="component" value="Unplaced"/>
</dbReference>
<dbReference type="Gene3D" id="3.10.20.90">
    <property type="entry name" value="Phosphatidylinositol 3-kinase Catalytic Subunit, Chain A, domain 1"/>
    <property type="match status" value="1"/>
</dbReference>
<evidence type="ECO:0000256" key="5">
    <source>
        <dbReference type="SAM" id="MobiDB-lite"/>
    </source>
</evidence>
<evidence type="ECO:0000256" key="1">
    <source>
        <dbReference type="ARBA" id="ARBA00004496"/>
    </source>
</evidence>
<reference evidence="8" key="1">
    <citation type="submission" date="2025-08" db="UniProtKB">
        <authorList>
            <consortium name="RefSeq"/>
        </authorList>
    </citation>
    <scope>IDENTIFICATION</scope>
    <source>
        <strain evidence="8">11010-0011.00</strain>
        <tissue evidence="8">Whole body</tissue>
    </source>
</reference>
<feature type="compositionally biased region" description="Low complexity" evidence="5">
    <location>
        <begin position="32"/>
        <end position="47"/>
    </location>
</feature>
<dbReference type="SMART" id="SM00233">
    <property type="entry name" value="PH"/>
    <property type="match status" value="2"/>
</dbReference>
<dbReference type="Gene3D" id="1.10.555.10">
    <property type="entry name" value="Rho GTPase activation protein"/>
    <property type="match status" value="1"/>
</dbReference>
<feature type="region of interest" description="Disordered" evidence="5">
    <location>
        <begin position="879"/>
        <end position="898"/>
    </location>
</feature>
<evidence type="ECO:0000256" key="2">
    <source>
        <dbReference type="ARBA" id="ARBA00022468"/>
    </source>
</evidence>
<dbReference type="GeneID" id="115627127"/>
<dbReference type="GO" id="GO:0005547">
    <property type="term" value="F:phosphatidylinositol-3,4,5-trisphosphate binding"/>
    <property type="evidence" value="ECO:0007669"/>
    <property type="project" value="InterPro"/>
</dbReference>
<dbReference type="PANTHER" id="PTHR45899:SF2">
    <property type="entry name" value="RHO GTPASE ACTIVATING PROTEIN AT 15B, ISOFORM C"/>
    <property type="match status" value="1"/>
</dbReference>
<dbReference type="Pfam" id="PF00620">
    <property type="entry name" value="RhoGAP"/>
    <property type="match status" value="1"/>
</dbReference>
<dbReference type="CDD" id="cd17113">
    <property type="entry name" value="RA_ARAPs"/>
    <property type="match status" value="1"/>
</dbReference>
<dbReference type="InterPro" id="IPR001849">
    <property type="entry name" value="PH_domain"/>
</dbReference>
<feature type="compositionally biased region" description="Low complexity" evidence="5">
    <location>
        <begin position="182"/>
        <end position="195"/>
    </location>
</feature>
<dbReference type="SUPFAM" id="SSF48350">
    <property type="entry name" value="GTPase activation domain, GAP"/>
    <property type="match status" value="1"/>
</dbReference>
<dbReference type="OrthoDB" id="29546at2759"/>
<dbReference type="Gene3D" id="2.30.29.30">
    <property type="entry name" value="Pleckstrin-homology domain (PH domain)/Phosphotyrosine-binding domain (PTB)"/>
    <property type="match status" value="1"/>
</dbReference>
<proteinExistence type="predicted"/>
<feature type="region of interest" description="Disordered" evidence="5">
    <location>
        <begin position="407"/>
        <end position="480"/>
    </location>
</feature>
<feature type="domain" description="Rho-GAP" evidence="6">
    <location>
        <begin position="1226"/>
        <end position="1405"/>
    </location>
</feature>
<accession>A0A6J2TTT6</accession>
<keyword evidence="7" id="KW-1185">Reference proteome</keyword>
<dbReference type="RefSeq" id="XP_030378558.1">
    <property type="nucleotide sequence ID" value="XM_030522698.1"/>
</dbReference>
<name>A0A6J2TTT6_DROLE</name>
<dbReference type="GO" id="GO:0005096">
    <property type="term" value="F:GTPase activator activity"/>
    <property type="evidence" value="ECO:0007669"/>
    <property type="project" value="UniProtKB-KW"/>
</dbReference>
<dbReference type="InterPro" id="IPR000198">
    <property type="entry name" value="RhoGAP_dom"/>
</dbReference>
<keyword evidence="2" id="KW-0343">GTPase activation</keyword>
<dbReference type="InterPro" id="IPR008936">
    <property type="entry name" value="Rho_GTPase_activation_prot"/>
</dbReference>
<dbReference type="CTD" id="32686"/>
<feature type="compositionally biased region" description="Polar residues" evidence="5">
    <location>
        <begin position="495"/>
        <end position="514"/>
    </location>
</feature>
<protein>
    <submittedName>
        <fullName evidence="8">Uncharacterized protein LOC115627127 isoform X1</fullName>
    </submittedName>
</protein>
<feature type="compositionally biased region" description="Polar residues" evidence="5">
    <location>
        <begin position="205"/>
        <end position="229"/>
    </location>
</feature>
<dbReference type="SUPFAM" id="SSF50729">
    <property type="entry name" value="PH domain-like"/>
    <property type="match status" value="1"/>
</dbReference>
<evidence type="ECO:0000256" key="4">
    <source>
        <dbReference type="ARBA" id="ARBA00022737"/>
    </source>
</evidence>
<feature type="compositionally biased region" description="Basic and acidic residues" evidence="5">
    <location>
        <begin position="556"/>
        <end position="567"/>
    </location>
</feature>
<comment type="subcellular location">
    <subcellularLocation>
        <location evidence="1">Cytoplasm</location>
    </subcellularLocation>
</comment>